<dbReference type="PANTHER" id="PTHR32305">
    <property type="match status" value="1"/>
</dbReference>
<comment type="subcellular location">
    <subcellularLocation>
        <location evidence="1">Secreted</location>
    </subcellularLocation>
</comment>
<evidence type="ECO:0000313" key="8">
    <source>
        <dbReference type="Proteomes" id="UP000031599"/>
    </source>
</evidence>
<dbReference type="PANTHER" id="PTHR32305:SF15">
    <property type="entry name" value="PROTEIN RHSA-RELATED"/>
    <property type="match status" value="1"/>
</dbReference>
<evidence type="ECO:0000256" key="3">
    <source>
        <dbReference type="ARBA" id="ARBA00022525"/>
    </source>
</evidence>
<dbReference type="AlphaFoldDB" id="A0A0C1ZDR4"/>
<evidence type="ECO:0000256" key="2">
    <source>
        <dbReference type="ARBA" id="ARBA00005558"/>
    </source>
</evidence>
<dbReference type="NCBIfam" id="TIGR01646">
    <property type="entry name" value="vgr_GE"/>
    <property type="match status" value="1"/>
</dbReference>
<feature type="compositionally biased region" description="Low complexity" evidence="4">
    <location>
        <begin position="14"/>
        <end position="25"/>
    </location>
</feature>
<feature type="region of interest" description="Disordered" evidence="4">
    <location>
        <begin position="590"/>
        <end position="609"/>
    </location>
</feature>
<evidence type="ECO:0000259" key="6">
    <source>
        <dbReference type="Pfam" id="PF22178"/>
    </source>
</evidence>
<dbReference type="InterPro" id="IPR006533">
    <property type="entry name" value="T6SS_Vgr_RhsGE"/>
</dbReference>
<name>A0A0C1ZDR4_9BACT</name>
<comment type="caution">
    <text evidence="7">The sequence shown here is derived from an EMBL/GenBank/DDBJ whole genome shotgun (WGS) entry which is preliminary data.</text>
</comment>
<dbReference type="SUPFAM" id="SSF69279">
    <property type="entry name" value="Phage tail proteins"/>
    <property type="match status" value="2"/>
</dbReference>
<dbReference type="RefSeq" id="WP_052551143.1">
    <property type="nucleotide sequence ID" value="NZ_JMCC02000048.1"/>
</dbReference>
<dbReference type="Proteomes" id="UP000031599">
    <property type="component" value="Unassembled WGS sequence"/>
</dbReference>
<sequence>MSDDNAPHELEQQATDAAVAAAGSALPNVPDTPAAPSSSSAPEVHGDTLGDLVGDAMHAGVPKAADAIEDQIEHGLEALGLPPEIASAGADALGGVVEDGLERVVDAIADLIGSDDPLPKVNYILTVQDGPDAHWTVRSIQFVEALSEPYLLTLDLVSEELAADTELLLGANIELTIDRETIVRTVNGIIHLVEYVGVADDRLQVRVEIVPALYLMTQRVDTRLWQDVSVTDVVKEVLELGFADYERELDDTGLAGTYACREYIVQYHESDFDFVSRLLEAEGITYWFDCDRGTGKEVMVLEDSNDNYVDLTTIDDQPELHIVVDRPDRIEMESLQYFDWTRELTSTAVYQRIFDWLTPIEPVESGAPPEGDPNTDDRGKGREVYHHGRFVEDDPDPRTIRKLVHRTQRDKVARGFSNVTGLFPGRKFAVVEHQRSDLDREYLVRRVVHTGDCPDVVMGDSSASPRYQNRFECLVLEPEKPFRPPLVTPRPRIYGPQTAIVTGPDGEEIHTDEHGRVKVRFDWDRVNGLTDDTSMWIRPAHHWAGPGFGTFFLPRVGMEVVVEFLEGNPDRPLVTGCVYNGDNAISVGVPDNKTQSTIRTKSSPDSDGFNEMRFEDAAGNEEIFVHAQKDYNEVVENCHSTSVGADQSNTVSGNQTQTVKVDQTETVEGHQSMSVLKTRTTEITEDETNTYHASRSTTVEVDELLEVLGKTTIISGDTVHFEAKKDYVQVVGGSSKISVNPGEAGPGDSSIDCANNFVVTATTKVFLSQAGSATVKLEGGNADHYTCGVFSVVADGDLLLDSTGGALTGKGSSKVEFSNSGGAVVIEGGAITISSPSEVTISVGGNSVKIDASGVTVAGAKVDVNATGVATISGSLVKLN</sequence>
<dbReference type="InterPro" id="IPR037026">
    <property type="entry name" value="Vgr_OB-fold_dom_sf"/>
</dbReference>
<dbReference type="GO" id="GO:0005576">
    <property type="term" value="C:extracellular region"/>
    <property type="evidence" value="ECO:0007669"/>
    <property type="project" value="UniProtKB-SubCell"/>
</dbReference>
<feature type="compositionally biased region" description="Polar residues" evidence="4">
    <location>
        <begin position="592"/>
        <end position="605"/>
    </location>
</feature>
<gene>
    <name evidence="7" type="ORF">DB30_05349</name>
</gene>
<feature type="domain" description="Gp5/Type VI secretion system Vgr protein OB-fold" evidence="5">
    <location>
        <begin position="510"/>
        <end position="579"/>
    </location>
</feature>
<reference evidence="7 8" key="1">
    <citation type="submission" date="2014-12" db="EMBL/GenBank/DDBJ databases">
        <title>Genome assembly of Enhygromyxa salina DSM 15201.</title>
        <authorList>
            <person name="Sharma G."/>
            <person name="Subramanian S."/>
        </authorList>
    </citation>
    <scope>NUCLEOTIDE SEQUENCE [LARGE SCALE GENOMIC DNA]</scope>
    <source>
        <strain evidence="7 8">DSM 15201</strain>
    </source>
</reference>
<dbReference type="Pfam" id="PF04717">
    <property type="entry name" value="Phage_base_V"/>
    <property type="match status" value="1"/>
</dbReference>
<dbReference type="InterPro" id="IPR017847">
    <property type="entry name" value="T6SS_RhsGE_Vgr_subset"/>
</dbReference>
<dbReference type="Gene3D" id="2.30.110.50">
    <property type="match status" value="1"/>
</dbReference>
<dbReference type="Gene3D" id="4.10.220.110">
    <property type="match status" value="1"/>
</dbReference>
<dbReference type="InterPro" id="IPR054030">
    <property type="entry name" value="Gp5_Vgr_C"/>
</dbReference>
<evidence type="ECO:0000256" key="4">
    <source>
        <dbReference type="SAM" id="MobiDB-lite"/>
    </source>
</evidence>
<dbReference type="SUPFAM" id="SSF69349">
    <property type="entry name" value="Phage fibre proteins"/>
    <property type="match status" value="1"/>
</dbReference>
<dbReference type="Pfam" id="PF22178">
    <property type="entry name" value="Gp5_trimer_C"/>
    <property type="match status" value="1"/>
</dbReference>
<evidence type="ECO:0000259" key="5">
    <source>
        <dbReference type="Pfam" id="PF04717"/>
    </source>
</evidence>
<dbReference type="InterPro" id="IPR006531">
    <property type="entry name" value="Gp5/Vgr_OB"/>
</dbReference>
<dbReference type="Gene3D" id="2.40.50.230">
    <property type="entry name" value="Gp5 N-terminal domain"/>
    <property type="match status" value="1"/>
</dbReference>
<keyword evidence="3" id="KW-0964">Secreted</keyword>
<dbReference type="EMBL" id="JMCC02000048">
    <property type="protein sequence ID" value="KIG15779.1"/>
    <property type="molecule type" value="Genomic_DNA"/>
</dbReference>
<accession>A0A0C1ZDR4</accession>
<feature type="region of interest" description="Disordered" evidence="4">
    <location>
        <begin position="1"/>
        <end position="53"/>
    </location>
</feature>
<feature type="compositionally biased region" description="Basic and acidic residues" evidence="4">
    <location>
        <begin position="1"/>
        <end position="11"/>
    </location>
</feature>
<evidence type="ECO:0000256" key="1">
    <source>
        <dbReference type="ARBA" id="ARBA00004613"/>
    </source>
</evidence>
<dbReference type="SUPFAM" id="SSF69255">
    <property type="entry name" value="gp5 N-terminal domain-like"/>
    <property type="match status" value="1"/>
</dbReference>
<feature type="domain" description="Gp5/Type VI secretion system Vgr C-terminal trimerisation" evidence="6">
    <location>
        <begin position="596"/>
        <end position="706"/>
    </location>
</feature>
<protein>
    <submittedName>
        <fullName evidence="7">VgrG protein</fullName>
    </submittedName>
</protein>
<proteinExistence type="inferred from homology"/>
<dbReference type="Pfam" id="PF05954">
    <property type="entry name" value="Phage_GPD"/>
    <property type="match status" value="1"/>
</dbReference>
<dbReference type="NCBIfam" id="TIGR03361">
    <property type="entry name" value="VI_Rhs_Vgr"/>
    <property type="match status" value="1"/>
</dbReference>
<feature type="region of interest" description="Disordered" evidence="4">
    <location>
        <begin position="361"/>
        <end position="382"/>
    </location>
</feature>
<organism evidence="7 8">
    <name type="scientific">Enhygromyxa salina</name>
    <dbReference type="NCBI Taxonomy" id="215803"/>
    <lineage>
        <taxon>Bacteria</taxon>
        <taxon>Pseudomonadati</taxon>
        <taxon>Myxococcota</taxon>
        <taxon>Polyangia</taxon>
        <taxon>Nannocystales</taxon>
        <taxon>Nannocystaceae</taxon>
        <taxon>Enhygromyxa</taxon>
    </lineage>
</organism>
<evidence type="ECO:0000313" key="7">
    <source>
        <dbReference type="EMBL" id="KIG15779.1"/>
    </source>
</evidence>
<dbReference type="Gene3D" id="3.55.50.10">
    <property type="entry name" value="Baseplate protein-like domains"/>
    <property type="match status" value="1"/>
</dbReference>
<comment type="similarity">
    <text evidence="2">Belongs to the VgrG protein family.</text>
</comment>
<dbReference type="InterPro" id="IPR050708">
    <property type="entry name" value="T6SS_VgrG/RHS"/>
</dbReference>